<feature type="transmembrane region" description="Helical" evidence="1">
    <location>
        <begin position="6"/>
        <end position="27"/>
    </location>
</feature>
<gene>
    <name evidence="2" type="ORF">bsdtw1_00624</name>
</gene>
<evidence type="ECO:0000256" key="1">
    <source>
        <dbReference type="SAM" id="Phobius"/>
    </source>
</evidence>
<feature type="transmembrane region" description="Helical" evidence="1">
    <location>
        <begin position="65"/>
        <end position="86"/>
    </location>
</feature>
<dbReference type="RefSeq" id="WP_183276119.1">
    <property type="nucleotide sequence ID" value="NZ_BLZR01000001.1"/>
</dbReference>
<feature type="transmembrane region" description="Helical" evidence="1">
    <location>
        <begin position="177"/>
        <end position="194"/>
    </location>
</feature>
<keyword evidence="1" id="KW-0472">Membrane</keyword>
<comment type="caution">
    <text evidence="2">The sequence shown here is derived from an EMBL/GenBank/DDBJ whole genome shotgun (WGS) entry which is preliminary data.</text>
</comment>
<feature type="transmembrane region" description="Helical" evidence="1">
    <location>
        <begin position="34"/>
        <end position="53"/>
    </location>
</feature>
<feature type="transmembrane region" description="Helical" evidence="1">
    <location>
        <begin position="225"/>
        <end position="246"/>
    </location>
</feature>
<dbReference type="InterPro" id="IPR011397">
    <property type="entry name" value="YhfC"/>
</dbReference>
<keyword evidence="3" id="KW-1185">Reference proteome</keyword>
<keyword evidence="1" id="KW-0812">Transmembrane</keyword>
<name>A0A6V8SBF8_9CLOT</name>
<protein>
    <recommendedName>
        <fullName evidence="4">YhfC family intramembrane metalloprotease</fullName>
    </recommendedName>
</protein>
<evidence type="ECO:0000313" key="2">
    <source>
        <dbReference type="EMBL" id="GFP74569.1"/>
    </source>
</evidence>
<reference evidence="2 3" key="1">
    <citation type="submission" date="2020-07" db="EMBL/GenBank/DDBJ databases">
        <title>A new beta-1,3-glucan-decomposing anaerobic bacterium isolated from anoxic soil subjected to biological soil disinfestation.</title>
        <authorList>
            <person name="Ueki A."/>
            <person name="Tonouchi A."/>
        </authorList>
    </citation>
    <scope>NUCLEOTIDE SEQUENCE [LARGE SCALE GENOMIC DNA]</scope>
    <source>
        <strain evidence="2 3">TW1</strain>
    </source>
</reference>
<organism evidence="2 3">
    <name type="scientific">Clostridium fungisolvens</name>
    <dbReference type="NCBI Taxonomy" id="1604897"/>
    <lineage>
        <taxon>Bacteria</taxon>
        <taxon>Bacillati</taxon>
        <taxon>Bacillota</taxon>
        <taxon>Clostridia</taxon>
        <taxon>Eubacteriales</taxon>
        <taxon>Clostridiaceae</taxon>
        <taxon>Clostridium</taxon>
    </lineage>
</organism>
<sequence>MVSNSVIISLVVVMVLCFVVPIGALIFFKVKEHFSIKTTFVGILGFVLFSLVLEQLMHKAVISSKILTVGTLGFGIYGALAAGVFEEVGRFVMFKTLLKRNREWKDGIGYAIGHGGIEAILLGGLGMVNSLVIALAVNSGTLGVLLKGQSSSVADTVKNSVVNATVSGVALGGAERVFAFIIQIALTFVVLYGIRQRKNIYLLIAILLHALVDFAPALYQSKIITSIAAVETLICIFAIIGLVFIVRSKKIFESAELIDK</sequence>
<evidence type="ECO:0000313" key="3">
    <source>
        <dbReference type="Proteomes" id="UP000580568"/>
    </source>
</evidence>
<dbReference type="EMBL" id="BLZR01000001">
    <property type="protein sequence ID" value="GFP74569.1"/>
    <property type="molecule type" value="Genomic_DNA"/>
</dbReference>
<dbReference type="Pfam" id="PF10086">
    <property type="entry name" value="YhfC"/>
    <property type="match status" value="1"/>
</dbReference>
<feature type="transmembrane region" description="Helical" evidence="1">
    <location>
        <begin position="201"/>
        <end position="219"/>
    </location>
</feature>
<proteinExistence type="predicted"/>
<evidence type="ECO:0008006" key="4">
    <source>
        <dbReference type="Google" id="ProtNLM"/>
    </source>
</evidence>
<accession>A0A6V8SBF8</accession>
<dbReference type="PIRSF" id="PIRSF033101">
    <property type="entry name" value="UCP033101"/>
    <property type="match status" value="1"/>
</dbReference>
<feature type="transmembrane region" description="Helical" evidence="1">
    <location>
        <begin position="107"/>
        <end position="137"/>
    </location>
</feature>
<keyword evidence="1" id="KW-1133">Transmembrane helix</keyword>
<dbReference type="Proteomes" id="UP000580568">
    <property type="component" value="Unassembled WGS sequence"/>
</dbReference>
<dbReference type="AlphaFoldDB" id="A0A6V8SBF8"/>